<dbReference type="SUPFAM" id="SSF53756">
    <property type="entry name" value="UDP-Glycosyltransferase/glycogen phosphorylase"/>
    <property type="match status" value="1"/>
</dbReference>
<dbReference type="CDD" id="cd03789">
    <property type="entry name" value="GT9_LPS_heptosyltransferase"/>
    <property type="match status" value="1"/>
</dbReference>
<accession>A0A1B4FV68</accession>
<dbReference type="PANTHER" id="PTHR30160">
    <property type="entry name" value="TETRAACYLDISACCHARIDE 4'-KINASE-RELATED"/>
    <property type="match status" value="1"/>
</dbReference>
<evidence type="ECO:0000313" key="3">
    <source>
        <dbReference type="EMBL" id="AOJ07552.1"/>
    </source>
</evidence>
<dbReference type="Gene3D" id="3.40.50.2000">
    <property type="entry name" value="Glycogen Phosphorylase B"/>
    <property type="match status" value="2"/>
</dbReference>
<evidence type="ECO:0000256" key="2">
    <source>
        <dbReference type="ARBA" id="ARBA00022679"/>
    </source>
</evidence>
<name>A0A1B4FV68_9BURK</name>
<protein>
    <submittedName>
        <fullName evidence="3">Heptosyltransferase</fullName>
    </submittedName>
</protein>
<dbReference type="GO" id="GO:0008713">
    <property type="term" value="F:ADP-heptose-lipopolysaccharide heptosyltransferase activity"/>
    <property type="evidence" value="ECO:0007669"/>
    <property type="project" value="TreeGrafter"/>
</dbReference>
<dbReference type="EMBL" id="CP013388">
    <property type="protein sequence ID" value="AOJ07552.1"/>
    <property type="molecule type" value="Genomic_DNA"/>
</dbReference>
<keyword evidence="1" id="KW-0328">Glycosyltransferase</keyword>
<gene>
    <name evidence="3" type="ORF">WS71_09685</name>
</gene>
<organism evidence="3 4">
    <name type="scientific">Burkholderia mayonis</name>
    <dbReference type="NCBI Taxonomy" id="1385591"/>
    <lineage>
        <taxon>Bacteria</taxon>
        <taxon>Pseudomonadati</taxon>
        <taxon>Pseudomonadota</taxon>
        <taxon>Betaproteobacteria</taxon>
        <taxon>Burkholderiales</taxon>
        <taxon>Burkholderiaceae</taxon>
        <taxon>Burkholderia</taxon>
        <taxon>pseudomallei group</taxon>
    </lineage>
</organism>
<dbReference type="InterPro" id="IPR051199">
    <property type="entry name" value="LPS_LOS_Heptosyltrfase"/>
</dbReference>
<evidence type="ECO:0000256" key="1">
    <source>
        <dbReference type="ARBA" id="ARBA00022676"/>
    </source>
</evidence>
<reference evidence="3 4" key="1">
    <citation type="submission" date="2015-12" db="EMBL/GenBank/DDBJ databases">
        <title>Diversity of Burkholderia near neighbor genomes.</title>
        <authorList>
            <person name="Sahl J."/>
            <person name="Wagner D."/>
            <person name="Keim P."/>
        </authorList>
    </citation>
    <scope>NUCLEOTIDE SEQUENCE [LARGE SCALE GENOMIC DNA]</scope>
    <source>
        <strain evidence="3 4">BDU8</strain>
    </source>
</reference>
<dbReference type="RefSeq" id="WP_066492896.1">
    <property type="nucleotide sequence ID" value="NZ_CP013388.1"/>
</dbReference>
<proteinExistence type="predicted"/>
<dbReference type="Proteomes" id="UP000067711">
    <property type="component" value="Chromosome 2"/>
</dbReference>
<dbReference type="GO" id="GO:0009244">
    <property type="term" value="P:lipopolysaccharide core region biosynthetic process"/>
    <property type="evidence" value="ECO:0007669"/>
    <property type="project" value="TreeGrafter"/>
</dbReference>
<sequence>MGDSLCLFPAVRQLAAAFPAAKIDWLTSNRSNPALFDELPFIRTIFVTPPSFARVLAYLAGWLIKARRYDLAIDYDQYYCISELVAGRSAYSAGFKTSLKGTTFSLSIEYEPLLNEKMMFRKLTERVIAVYGASSPEYRAELPELIERFEPGEKLRLLRKQLKEHGKPVVGIYPGSGANAAFRRWGIGNYVSLIERYKDRFVFVILGGPDEHDLQADLKNIEGVCNLIDTMSLKEVAWLMKYSIDLVVGNDGGLLHVAESQAVATVGIFGPALYRKWGSLQVRSIGVEKDLPCRPCLKNYLGTVPSTCCLGTTACLTAISTEDVAQAMHRIVHQIHVVPSVHA</sequence>
<dbReference type="GO" id="GO:0005829">
    <property type="term" value="C:cytosol"/>
    <property type="evidence" value="ECO:0007669"/>
    <property type="project" value="TreeGrafter"/>
</dbReference>
<dbReference type="Pfam" id="PF01075">
    <property type="entry name" value="Glyco_transf_9"/>
    <property type="match status" value="1"/>
</dbReference>
<keyword evidence="2 3" id="KW-0808">Transferase</keyword>
<dbReference type="InterPro" id="IPR002201">
    <property type="entry name" value="Glyco_trans_9"/>
</dbReference>
<dbReference type="AlphaFoldDB" id="A0A1B4FV68"/>
<evidence type="ECO:0000313" key="4">
    <source>
        <dbReference type="Proteomes" id="UP000067711"/>
    </source>
</evidence>